<dbReference type="Pfam" id="PF12833">
    <property type="entry name" value="HTH_18"/>
    <property type="match status" value="1"/>
</dbReference>
<evidence type="ECO:0000313" key="5">
    <source>
        <dbReference type="EMBL" id="SDE63330.1"/>
    </source>
</evidence>
<evidence type="ECO:0000256" key="3">
    <source>
        <dbReference type="ARBA" id="ARBA00023163"/>
    </source>
</evidence>
<accession>A0A1G7EI08</accession>
<dbReference type="RefSeq" id="WP_068309276.1">
    <property type="nucleotide sequence ID" value="NZ_FNAK01000008.1"/>
</dbReference>
<dbReference type="AlphaFoldDB" id="A0A1G7EI08"/>
<evidence type="ECO:0000256" key="2">
    <source>
        <dbReference type="ARBA" id="ARBA00023125"/>
    </source>
</evidence>
<dbReference type="InterPro" id="IPR009057">
    <property type="entry name" value="Homeodomain-like_sf"/>
</dbReference>
<keyword evidence="3" id="KW-0804">Transcription</keyword>
<dbReference type="OrthoDB" id="110167at2"/>
<feature type="domain" description="HTH araC/xylS-type" evidence="4">
    <location>
        <begin position="197"/>
        <end position="295"/>
    </location>
</feature>
<evidence type="ECO:0000256" key="1">
    <source>
        <dbReference type="ARBA" id="ARBA00023015"/>
    </source>
</evidence>
<keyword evidence="6" id="KW-1185">Reference proteome</keyword>
<keyword evidence="1" id="KW-0805">Transcription regulation</keyword>
<evidence type="ECO:0000259" key="4">
    <source>
        <dbReference type="PROSITE" id="PS01124"/>
    </source>
</evidence>
<dbReference type="SMART" id="SM00342">
    <property type="entry name" value="HTH_ARAC"/>
    <property type="match status" value="1"/>
</dbReference>
<dbReference type="InterPro" id="IPR018062">
    <property type="entry name" value="HTH_AraC-typ_CS"/>
</dbReference>
<dbReference type="PROSITE" id="PS01124">
    <property type="entry name" value="HTH_ARAC_FAMILY_2"/>
    <property type="match status" value="1"/>
</dbReference>
<keyword evidence="2" id="KW-0238">DNA-binding</keyword>
<dbReference type="InterPro" id="IPR050204">
    <property type="entry name" value="AraC_XylS_family_regulators"/>
</dbReference>
<dbReference type="Gene3D" id="1.10.10.60">
    <property type="entry name" value="Homeodomain-like"/>
    <property type="match status" value="2"/>
</dbReference>
<dbReference type="InterPro" id="IPR018060">
    <property type="entry name" value="HTH_AraC"/>
</dbReference>
<dbReference type="GO" id="GO:0043565">
    <property type="term" value="F:sequence-specific DNA binding"/>
    <property type="evidence" value="ECO:0007669"/>
    <property type="project" value="InterPro"/>
</dbReference>
<name>A0A1G7EI08_9PROT</name>
<evidence type="ECO:0000313" key="6">
    <source>
        <dbReference type="Proteomes" id="UP000183685"/>
    </source>
</evidence>
<sequence>MKAFKKVTPNRLRLFVSSTRLGGGGYPAAMTCKATHRKVTAGAISAELLPRAPYDVAYTPDRVVAGFAFDIQTGLHAFATDRASPFLTMPDSMALTPAGCDIRSRSDVGGEYLTVTITPGHEQHYADAFDGAAIYQYSNAAFKGAGTAARALRQLLILNPEEETVAEGLAAVLFEAALKAKPATAKPASSLTRTRMRRLHDLIEARFGDKLTVLEMAMEVGLSVGFFIRAFAAATGTTPHAYLLERRLSEARRSLTRPEASIADIAHACGFASQAHLTSSFRSQFGIAPAAYRTRVA</sequence>
<gene>
    <name evidence="5" type="ORF">SAMN04488071_3458</name>
</gene>
<dbReference type="EMBL" id="FNAK01000008">
    <property type="protein sequence ID" value="SDE63330.1"/>
    <property type="molecule type" value="Genomic_DNA"/>
</dbReference>
<dbReference type="PROSITE" id="PS00041">
    <property type="entry name" value="HTH_ARAC_FAMILY_1"/>
    <property type="match status" value="1"/>
</dbReference>
<organism evidence="5 6">
    <name type="scientific">Kordiimonas lacus</name>
    <dbReference type="NCBI Taxonomy" id="637679"/>
    <lineage>
        <taxon>Bacteria</taxon>
        <taxon>Pseudomonadati</taxon>
        <taxon>Pseudomonadota</taxon>
        <taxon>Alphaproteobacteria</taxon>
        <taxon>Kordiimonadales</taxon>
        <taxon>Kordiimonadaceae</taxon>
        <taxon>Kordiimonas</taxon>
    </lineage>
</organism>
<protein>
    <submittedName>
        <fullName evidence="5">AraC family transcriptional regulator</fullName>
    </submittedName>
</protein>
<dbReference type="SUPFAM" id="SSF46689">
    <property type="entry name" value="Homeodomain-like"/>
    <property type="match status" value="2"/>
</dbReference>
<dbReference type="PANTHER" id="PTHR46796">
    <property type="entry name" value="HTH-TYPE TRANSCRIPTIONAL ACTIVATOR RHAS-RELATED"/>
    <property type="match status" value="1"/>
</dbReference>
<reference evidence="5 6" key="1">
    <citation type="submission" date="2016-10" db="EMBL/GenBank/DDBJ databases">
        <authorList>
            <person name="de Groot N.N."/>
        </authorList>
    </citation>
    <scope>NUCLEOTIDE SEQUENCE [LARGE SCALE GENOMIC DNA]</scope>
    <source>
        <strain evidence="5 6">CGMCC 1.9109</strain>
    </source>
</reference>
<dbReference type="Proteomes" id="UP000183685">
    <property type="component" value="Unassembled WGS sequence"/>
</dbReference>
<proteinExistence type="predicted"/>
<dbReference type="STRING" id="637679.GCA_001550055_00919"/>
<dbReference type="GO" id="GO:0003700">
    <property type="term" value="F:DNA-binding transcription factor activity"/>
    <property type="evidence" value="ECO:0007669"/>
    <property type="project" value="InterPro"/>
</dbReference>